<gene>
    <name evidence="2" type="ORF">DSM104440_00187</name>
</gene>
<name>A0A6M4H4H8_9PROT</name>
<reference evidence="2 3" key="1">
    <citation type="submission" date="2020-04" db="EMBL/GenBank/DDBJ databases">
        <title>Usitatibacter rugosus gen. nov., sp. nov. and Usitatibacter palustris sp. nov., novel members of Usitatibacteraceae fam. nov. within the order Nitrosomonadales isolated from soil.</title>
        <authorList>
            <person name="Huber K.J."/>
            <person name="Neumann-Schaal M."/>
            <person name="Geppert A."/>
            <person name="Luckner M."/>
            <person name="Wanner G."/>
            <person name="Overmann J."/>
        </authorList>
    </citation>
    <scope>NUCLEOTIDE SEQUENCE [LARGE SCALE GENOMIC DNA]</scope>
    <source>
        <strain evidence="2 3">Swamp67</strain>
    </source>
</reference>
<dbReference type="PROSITE" id="PS51257">
    <property type="entry name" value="PROKAR_LIPOPROTEIN"/>
    <property type="match status" value="1"/>
</dbReference>
<dbReference type="SUPFAM" id="SSF56219">
    <property type="entry name" value="DNase I-like"/>
    <property type="match status" value="1"/>
</dbReference>
<feature type="signal peptide" evidence="1">
    <location>
        <begin position="1"/>
        <end position="24"/>
    </location>
</feature>
<accession>A0A6M4H4H8</accession>
<dbReference type="InterPro" id="IPR036691">
    <property type="entry name" value="Endo/exonu/phosph_ase_sf"/>
</dbReference>
<dbReference type="Proteomes" id="UP000503096">
    <property type="component" value="Chromosome"/>
</dbReference>
<evidence type="ECO:0008006" key="4">
    <source>
        <dbReference type="Google" id="ProtNLM"/>
    </source>
</evidence>
<evidence type="ECO:0000313" key="3">
    <source>
        <dbReference type="Proteomes" id="UP000503096"/>
    </source>
</evidence>
<evidence type="ECO:0000313" key="2">
    <source>
        <dbReference type="EMBL" id="QJR13404.1"/>
    </source>
</evidence>
<dbReference type="Gene3D" id="3.60.10.10">
    <property type="entry name" value="Endonuclease/exonuclease/phosphatase"/>
    <property type="match status" value="1"/>
</dbReference>
<keyword evidence="3" id="KW-1185">Reference proteome</keyword>
<proteinExistence type="predicted"/>
<dbReference type="RefSeq" id="WP_171159916.1">
    <property type="nucleotide sequence ID" value="NZ_CP053073.1"/>
</dbReference>
<dbReference type="KEGG" id="upl:DSM104440_00187"/>
<dbReference type="EMBL" id="CP053073">
    <property type="protein sequence ID" value="QJR13404.1"/>
    <property type="molecule type" value="Genomic_DNA"/>
</dbReference>
<dbReference type="AlphaFoldDB" id="A0A6M4H4H8"/>
<protein>
    <recommendedName>
        <fullName evidence="4">Endonuclease/Exonuclease/phosphatase family protein</fullName>
    </recommendedName>
</protein>
<organism evidence="2 3">
    <name type="scientific">Usitatibacter palustris</name>
    <dbReference type="NCBI Taxonomy" id="2732487"/>
    <lineage>
        <taxon>Bacteria</taxon>
        <taxon>Pseudomonadati</taxon>
        <taxon>Pseudomonadota</taxon>
        <taxon>Betaproteobacteria</taxon>
        <taxon>Nitrosomonadales</taxon>
        <taxon>Usitatibacteraceae</taxon>
        <taxon>Usitatibacter</taxon>
    </lineage>
</organism>
<sequence length="424" mass="45244">MTRPDLTRLSIALASLSLVLSACAQTGAPVVPPPVTGIASFNMGWAGTPAEFARYLSVCSAPAVKYCDTRPRIERGATVATDAEKARAAQCQEGTLAAAGGRNASMMVPPCNAYRPPRTPPGSPRIDPAVSRVPAAYQEKINQLATTVDGLIANDGVRVIAFQEVSGTEVIKLVLGTHADKFDVCAAKHDAFQTLAFAWDKTLTTRPGVCETESTLAILDPANDPAAFRRVRPGLALSLTVNGEPVTFMNVHLKAGCASVTNEDVRFPGRLLDDPAEACEVLNRQVAPLEAWIESVASKSPRFVWMGDFNRRVDDEEKLAIAKDKVRSDGSDPAGANKGANGKVATRYLWPELNDGTPVLHQVPLSTKEGGCTGFTGLDHIVISEAMKKVNEGVVFSRKVAVAEKPGQGIETSDHCPRMAKLRF</sequence>
<evidence type="ECO:0000256" key="1">
    <source>
        <dbReference type="SAM" id="SignalP"/>
    </source>
</evidence>
<feature type="chain" id="PRO_5026772619" description="Endonuclease/Exonuclease/phosphatase family protein" evidence="1">
    <location>
        <begin position="25"/>
        <end position="424"/>
    </location>
</feature>
<keyword evidence="1" id="KW-0732">Signal</keyword>
<dbReference type="InParanoid" id="A0A6M4H4H8"/>